<dbReference type="EMBL" id="BJNB01000005">
    <property type="protein sequence ID" value="GEB97079.1"/>
    <property type="molecule type" value="Genomic_DNA"/>
</dbReference>
<dbReference type="OrthoDB" id="5422529at2"/>
<evidence type="ECO:0000313" key="9">
    <source>
        <dbReference type="Proteomes" id="UP000185479"/>
    </source>
</evidence>
<feature type="transmembrane region" description="Helical" evidence="5">
    <location>
        <begin position="57"/>
        <end position="76"/>
    </location>
</feature>
<keyword evidence="4 5" id="KW-0472">Membrane</keyword>
<evidence type="ECO:0000256" key="1">
    <source>
        <dbReference type="ARBA" id="ARBA00004141"/>
    </source>
</evidence>
<evidence type="ECO:0000256" key="5">
    <source>
        <dbReference type="SAM" id="Phobius"/>
    </source>
</evidence>
<keyword evidence="3 5" id="KW-1133">Transmembrane helix</keyword>
<sequence length="154" mass="17167">MTKKIDKKLVLDIISAIARFYMAYIWIKAGAAKIGEHMSVTQSIKAYEIFTPEWSNYLAFLIGPLELIGGVLLLLGIFLRQSAVIGTIVLGLFMVGIGQAWARGLGIDCGCFSVDPNENAQVMNYMTTLARDTFYIVLMVWTIKRPFAKFALHP</sequence>
<proteinExistence type="predicted"/>
<keyword evidence="9" id="KW-1185">Reference proteome</keyword>
<evidence type="ECO:0000259" key="6">
    <source>
        <dbReference type="Pfam" id="PF07291"/>
    </source>
</evidence>
<gene>
    <name evidence="8" type="ORF">CFL01nite_05740</name>
    <name evidence="7" type="ORF">CFLV_10420</name>
</gene>
<dbReference type="GO" id="GO:0016020">
    <property type="term" value="C:membrane"/>
    <property type="evidence" value="ECO:0007669"/>
    <property type="project" value="UniProtKB-SubCell"/>
</dbReference>
<dbReference type="Proteomes" id="UP000185479">
    <property type="component" value="Chromosome"/>
</dbReference>
<name>A0A1L7CNW4_CORFL</name>
<feature type="transmembrane region" description="Helical" evidence="5">
    <location>
        <begin position="122"/>
        <end position="143"/>
    </location>
</feature>
<dbReference type="STRING" id="28028.CFLV_10420"/>
<dbReference type="KEGG" id="cfc:CFLV_10420"/>
<dbReference type="AlphaFoldDB" id="A0A1L7CNW4"/>
<organism evidence="7 9">
    <name type="scientific">Corynebacterium flavescens</name>
    <dbReference type="NCBI Taxonomy" id="28028"/>
    <lineage>
        <taxon>Bacteria</taxon>
        <taxon>Bacillati</taxon>
        <taxon>Actinomycetota</taxon>
        <taxon>Actinomycetes</taxon>
        <taxon>Mycobacteriales</taxon>
        <taxon>Corynebacteriaceae</taxon>
        <taxon>Corynebacterium</taxon>
    </lineage>
</organism>
<evidence type="ECO:0000256" key="4">
    <source>
        <dbReference type="ARBA" id="ARBA00023136"/>
    </source>
</evidence>
<dbReference type="GeneID" id="82881095"/>
<dbReference type="Proteomes" id="UP000315353">
    <property type="component" value="Unassembled WGS sequence"/>
</dbReference>
<dbReference type="EMBL" id="CP009246">
    <property type="protein sequence ID" value="APT87533.1"/>
    <property type="molecule type" value="Genomic_DNA"/>
</dbReference>
<reference evidence="8 10" key="2">
    <citation type="submission" date="2019-06" db="EMBL/GenBank/DDBJ databases">
        <title>Whole genome shotgun sequence of Corynebacterium flavescens NBRC 14136.</title>
        <authorList>
            <person name="Hosoyama A."/>
            <person name="Uohara A."/>
            <person name="Ohji S."/>
            <person name="Ichikawa N."/>
        </authorList>
    </citation>
    <scope>NUCLEOTIDE SEQUENCE [LARGE SCALE GENOMIC DNA]</scope>
    <source>
        <strain evidence="8 10">NBRC 14136</strain>
    </source>
</reference>
<reference evidence="7 9" key="1">
    <citation type="submission" date="2014-08" db="EMBL/GenBank/DDBJ databases">
        <title>Complete genome sequence of Corynebacterium flavescens OJ8(T)(=DSM 20296(T)), isolated from cheese.</title>
        <authorList>
            <person name="Ruckert C."/>
            <person name="Albersmeier A."/>
            <person name="Winkler A."/>
            <person name="Kalinowski J."/>
        </authorList>
    </citation>
    <scope>NUCLEOTIDE SEQUENCE [LARGE SCALE GENOMIC DNA]</scope>
    <source>
        <strain evidence="7 9">OJ8</strain>
    </source>
</reference>
<evidence type="ECO:0000313" key="10">
    <source>
        <dbReference type="Proteomes" id="UP000315353"/>
    </source>
</evidence>
<evidence type="ECO:0000256" key="3">
    <source>
        <dbReference type="ARBA" id="ARBA00022989"/>
    </source>
</evidence>
<keyword evidence="2 5" id="KW-0812">Transmembrane</keyword>
<dbReference type="Pfam" id="PF07291">
    <property type="entry name" value="MauE"/>
    <property type="match status" value="1"/>
</dbReference>
<protein>
    <submittedName>
        <fullName evidence="7">DoxX family membrane protein</fullName>
    </submittedName>
</protein>
<evidence type="ECO:0000313" key="7">
    <source>
        <dbReference type="EMBL" id="APT87533.1"/>
    </source>
</evidence>
<comment type="subcellular location">
    <subcellularLocation>
        <location evidence="1">Membrane</location>
        <topology evidence="1">Multi-pass membrane protein</topology>
    </subcellularLocation>
</comment>
<dbReference type="InterPro" id="IPR009908">
    <property type="entry name" value="Methylamine_util_MauE"/>
</dbReference>
<feature type="transmembrane region" description="Helical" evidence="5">
    <location>
        <begin position="9"/>
        <end position="27"/>
    </location>
</feature>
<feature type="domain" description="Methylamine utilisation protein MauE" evidence="6">
    <location>
        <begin position="12"/>
        <end position="143"/>
    </location>
</feature>
<feature type="transmembrane region" description="Helical" evidence="5">
    <location>
        <begin position="83"/>
        <end position="102"/>
    </location>
</feature>
<dbReference type="RefSeq" id="WP_075730465.1">
    <property type="nucleotide sequence ID" value="NZ_BJNB01000005.1"/>
</dbReference>
<accession>A0A1L7CNW4</accession>
<dbReference type="GO" id="GO:0030416">
    <property type="term" value="P:methylamine metabolic process"/>
    <property type="evidence" value="ECO:0007669"/>
    <property type="project" value="InterPro"/>
</dbReference>
<evidence type="ECO:0000313" key="8">
    <source>
        <dbReference type="EMBL" id="GEB97079.1"/>
    </source>
</evidence>
<evidence type="ECO:0000256" key="2">
    <source>
        <dbReference type="ARBA" id="ARBA00022692"/>
    </source>
</evidence>